<dbReference type="GO" id="GO:0000293">
    <property type="term" value="F:ferric-chelate reductase activity"/>
    <property type="evidence" value="ECO:0007669"/>
    <property type="project" value="TreeGrafter"/>
</dbReference>
<dbReference type="Proteomes" id="UP000002762">
    <property type="component" value="Unassembled WGS sequence"/>
</dbReference>
<evidence type="ECO:0000313" key="4">
    <source>
        <dbReference type="EMBL" id="EJP61089.1"/>
    </source>
</evidence>
<dbReference type="PANTHER" id="PTHR32361">
    <property type="entry name" value="FERRIC/CUPRIC REDUCTASE TRANSMEMBRANE COMPONENT"/>
    <property type="match status" value="1"/>
</dbReference>
<dbReference type="RefSeq" id="XP_008603275.1">
    <property type="nucleotide sequence ID" value="XM_008605053.1"/>
</dbReference>
<dbReference type="InterPro" id="IPR039261">
    <property type="entry name" value="FNR_nucleotide-bd"/>
</dbReference>
<keyword evidence="3" id="KW-0472">Membrane</keyword>
<feature type="region of interest" description="Disordered" evidence="2">
    <location>
        <begin position="130"/>
        <end position="174"/>
    </location>
</feature>
<feature type="transmembrane region" description="Helical" evidence="3">
    <location>
        <begin position="597"/>
        <end position="617"/>
    </location>
</feature>
<feature type="compositionally biased region" description="Basic and acidic residues" evidence="2">
    <location>
        <begin position="144"/>
        <end position="168"/>
    </location>
</feature>
<keyword evidence="1" id="KW-0813">Transport</keyword>
<dbReference type="GeneID" id="19892968"/>
<reference evidence="4 5" key="1">
    <citation type="journal article" date="2012" name="Sci. Rep.">
        <title>Genomic perspectives on the evolution of fungal entomopathogenicity in Beauveria bassiana.</title>
        <authorList>
            <person name="Xiao G."/>
            <person name="Ying S.H."/>
            <person name="Zheng P."/>
            <person name="Wang Z.L."/>
            <person name="Zhang S."/>
            <person name="Xie X.Q."/>
            <person name="Shang Y."/>
            <person name="St Leger R.J."/>
            <person name="Zhao G.P."/>
            <person name="Wang C."/>
            <person name="Feng M.G."/>
        </authorList>
    </citation>
    <scope>NUCLEOTIDE SEQUENCE [LARGE SCALE GENOMIC DNA]</scope>
    <source>
        <strain evidence="4 5">ARSEF 2860</strain>
    </source>
</reference>
<dbReference type="InterPro" id="IPR051410">
    <property type="entry name" value="Ferric/Cupric_Reductase"/>
</dbReference>
<dbReference type="GO" id="GO:0006826">
    <property type="term" value="P:iron ion transport"/>
    <property type="evidence" value="ECO:0007669"/>
    <property type="project" value="TreeGrafter"/>
</dbReference>
<proteinExistence type="predicted"/>
<dbReference type="AlphaFoldDB" id="J4KKV0"/>
<dbReference type="SUPFAM" id="SSF52343">
    <property type="entry name" value="Ferredoxin reductase-like, C-terminal NADP-linked domain"/>
    <property type="match status" value="1"/>
</dbReference>
<accession>J4KKV0</accession>
<feature type="transmembrane region" description="Helical" evidence="3">
    <location>
        <begin position="536"/>
        <end position="554"/>
    </location>
</feature>
<protein>
    <submittedName>
        <fullName evidence="4">Metalloreductase transmembrane component</fullName>
    </submittedName>
</protein>
<dbReference type="InParanoid" id="J4KKV0"/>
<feature type="transmembrane region" description="Helical" evidence="3">
    <location>
        <begin position="497"/>
        <end position="515"/>
    </location>
</feature>
<evidence type="ECO:0000256" key="1">
    <source>
        <dbReference type="ARBA" id="ARBA00022448"/>
    </source>
</evidence>
<evidence type="ECO:0000313" key="5">
    <source>
        <dbReference type="Proteomes" id="UP000002762"/>
    </source>
</evidence>
<evidence type="ECO:0000256" key="3">
    <source>
        <dbReference type="SAM" id="Phobius"/>
    </source>
</evidence>
<gene>
    <name evidence="4" type="ORF">BBA_09956</name>
</gene>
<keyword evidence="3 4" id="KW-0812">Transmembrane</keyword>
<feature type="transmembrane region" description="Helical" evidence="3">
    <location>
        <begin position="566"/>
        <end position="585"/>
    </location>
</feature>
<feature type="compositionally biased region" description="Low complexity" evidence="2">
    <location>
        <begin position="1"/>
        <end position="17"/>
    </location>
</feature>
<organism evidence="4 5">
    <name type="scientific">Beauveria bassiana (strain ARSEF 2860)</name>
    <name type="common">White muscardine disease fungus</name>
    <name type="synonym">Tritirachium shiotae</name>
    <dbReference type="NCBI Taxonomy" id="655819"/>
    <lineage>
        <taxon>Eukaryota</taxon>
        <taxon>Fungi</taxon>
        <taxon>Dikarya</taxon>
        <taxon>Ascomycota</taxon>
        <taxon>Pezizomycotina</taxon>
        <taxon>Sordariomycetes</taxon>
        <taxon>Hypocreomycetidae</taxon>
        <taxon>Hypocreales</taxon>
        <taxon>Cordycipitaceae</taxon>
        <taxon>Beauveria</taxon>
    </lineage>
</organism>
<dbReference type="Gene3D" id="3.40.50.80">
    <property type="entry name" value="Nucleotide-binding domain of ferredoxin-NADP reductase (FNR) module"/>
    <property type="match status" value="1"/>
</dbReference>
<keyword evidence="5" id="KW-1185">Reference proteome</keyword>
<dbReference type="GO" id="GO:0006879">
    <property type="term" value="P:intracellular iron ion homeostasis"/>
    <property type="evidence" value="ECO:0007669"/>
    <property type="project" value="TreeGrafter"/>
</dbReference>
<feature type="region of interest" description="Disordered" evidence="2">
    <location>
        <begin position="1"/>
        <end position="21"/>
    </location>
</feature>
<dbReference type="PANTHER" id="PTHR32361:SF26">
    <property type="entry name" value="FAD-BINDING 8 DOMAIN-CONTAINING PROTEIN-RELATED"/>
    <property type="match status" value="1"/>
</dbReference>
<keyword evidence="3" id="KW-1133">Transmembrane helix</keyword>
<sequence length="850" mass="94297">MTDSSNTSSTSSPSMSTNAKDISVHRCSIREAVQAFMHGITHNQAEVAACVAAYPDSVPLIYSVLPTTEPGNLPTPPAQPLGLEAYQKSTRDKQKPDNAYKRAVAIADKLPLELGSVNVLSELQHDLQRERARTDYNAQQRRRANPEPRSQSEDEAGNHSENLEDDYHSLQPSPRFETATGRYWSILIAQRYRAAKQSKEKHIISVAEKFAKKYLPDNVKKGLSKKKLQTKWKAIMHQHNFWEQMATSCGGAGVLLLLPAEFQNEHARRLKIEDKAALFASIAARHPNLKHDVAVLTDLLSCFLHNKALPKWQIPLETLSEAEIATRWQRGLRELVVFVDSPVHITVDGEDAARLPSAQPLSSLMDSSMCDYGYKIDQDMECMPLSPANEQRFIPPGSDAVLEGLGFDINVTSDYYCFCLWWRIGCCDRQLLLSAGPVPLRKQSMGVAVPKQSATPAFVYLSENCGQSLLKAHQKKGVVPGWRGERGVVLVTQPLKFVLSPFLVAGRYLSGYLTYPTVLNRRNYIERWSCADSLLLLAYVLATGACVAIPLPGLDQVVTRTGTLSVVNLLFCFAGPCFSTLADVLNVSLHSCRRLHASLGTLAVVLAVLHAAVGGITTEKLNLQTPKDIFALVIRATLPKLVPSVSLCSFAQTHPFVVTSWSEKPQKYLDLFIAPHRGFTKDLLTLSEHGSTTSIAWLSGPHGKPLPLDRYENIVMLATESGVAAHLPYLKQLTQDQRSQEIPVRRVHLIWQMERRDVGIAAQKLLNETLTEGKLNGQYSSHGVSGSHSLADVLSSELQQRRRGSKTVISGKYISQDPDPEAAIGKFLGRSYKVYVRIADFYYSRINKRM</sequence>
<dbReference type="HOGENOM" id="CLU_371298_0_0_1"/>
<dbReference type="GO" id="GO:0005886">
    <property type="term" value="C:plasma membrane"/>
    <property type="evidence" value="ECO:0007669"/>
    <property type="project" value="TreeGrafter"/>
</dbReference>
<dbReference type="CDD" id="cd06186">
    <property type="entry name" value="NOX_Duox_like_FAD_NADP"/>
    <property type="match status" value="1"/>
</dbReference>
<dbReference type="EMBL" id="JH725226">
    <property type="protein sequence ID" value="EJP61089.1"/>
    <property type="molecule type" value="Genomic_DNA"/>
</dbReference>
<name>J4KKV0_BEAB2</name>
<dbReference type="GO" id="GO:0015677">
    <property type="term" value="P:copper ion import"/>
    <property type="evidence" value="ECO:0007669"/>
    <property type="project" value="TreeGrafter"/>
</dbReference>
<evidence type="ECO:0000256" key="2">
    <source>
        <dbReference type="SAM" id="MobiDB-lite"/>
    </source>
</evidence>